<feature type="binding site" evidence="3">
    <location>
        <position position="135"/>
    </location>
    <ligand>
        <name>a divalent metal cation</name>
        <dbReference type="ChEBI" id="CHEBI:60240"/>
    </ligand>
</feature>
<sequence length="414" mass="43823">MNIDREKALQLHRKARGKIRIYPTVNIRNEEDLGMAYVQGGAYAAAGIMEDPDVIFEYSGKGNRLALISDGSAVLGMGNIGPRAALPVMEGKCLLFKNFGDVNAIPLCIDARNADDIVAMAKMVAPTFGAINIEDVSSPNSFTVVERLQTELDIPVFCDDQHGSAVVVLAALMNALKLVDKELPDTSTVIMGAGAAGISVARLLLNAGAGRVTVLNKCGIIGPGNGCMNFVQEELAKRLGETRGGASLDEAVKGADIFIGLSSRGKISAAHVRSMKPGSIVLALSMPEPEISWEEASEAGAAVFAEGLTGTSNAMPNLHAYPGIARGLLDVRAKGLNENILMAASRAIAGAVDRRRLSRRCIIPDLFSDEVTPRVAEAVAQTAIAEGLASLNVPPKQVYEETWQRLFGGIMERV</sequence>
<dbReference type="Pfam" id="PF00390">
    <property type="entry name" value="malic"/>
    <property type="match status" value="1"/>
</dbReference>
<dbReference type="AlphaFoldDB" id="A0A4R8M4T3"/>
<name>A0A4R8M4T3_9BACT</name>
<keyword evidence="2" id="KW-0560">Oxidoreductase</keyword>
<dbReference type="PANTHER" id="PTHR43237">
    <property type="entry name" value="NADP-DEPENDENT MALIC ENZYME"/>
    <property type="match status" value="1"/>
</dbReference>
<evidence type="ECO:0000259" key="5">
    <source>
        <dbReference type="SMART" id="SM01274"/>
    </source>
</evidence>
<dbReference type="Proteomes" id="UP000295066">
    <property type="component" value="Unassembled WGS sequence"/>
</dbReference>
<comment type="similarity">
    <text evidence="1">Belongs to the malic enzymes family.</text>
</comment>
<dbReference type="Pfam" id="PF03949">
    <property type="entry name" value="Malic_M"/>
    <property type="match status" value="1"/>
</dbReference>
<evidence type="ECO:0000256" key="1">
    <source>
        <dbReference type="ARBA" id="ARBA00008785"/>
    </source>
</evidence>
<dbReference type="GO" id="GO:0046872">
    <property type="term" value="F:metal ion binding"/>
    <property type="evidence" value="ECO:0007669"/>
    <property type="project" value="UniProtKB-KW"/>
</dbReference>
<dbReference type="InterPro" id="IPR046346">
    <property type="entry name" value="Aminoacid_DH-like_N_sf"/>
</dbReference>
<dbReference type="OrthoDB" id="9805787at2"/>
<evidence type="ECO:0000259" key="4">
    <source>
        <dbReference type="SMART" id="SM00919"/>
    </source>
</evidence>
<dbReference type="InterPro" id="IPR036291">
    <property type="entry name" value="NAD(P)-bd_dom_sf"/>
</dbReference>
<dbReference type="InterPro" id="IPR001891">
    <property type="entry name" value="Malic_OxRdtase"/>
</dbReference>
<evidence type="ECO:0000256" key="2">
    <source>
        <dbReference type="ARBA" id="ARBA00023002"/>
    </source>
</evidence>
<keyword evidence="3" id="KW-0479">Metal-binding</keyword>
<dbReference type="GO" id="GO:0004470">
    <property type="term" value="F:malic enzyme activity"/>
    <property type="evidence" value="ECO:0007669"/>
    <property type="project" value="InterPro"/>
</dbReference>
<evidence type="ECO:0000256" key="3">
    <source>
        <dbReference type="PIRSR" id="PIRSR000106-3"/>
    </source>
</evidence>
<dbReference type="SUPFAM" id="SSF51735">
    <property type="entry name" value="NAD(P)-binding Rossmann-fold domains"/>
    <property type="match status" value="1"/>
</dbReference>
<dbReference type="EMBL" id="SORI01000021">
    <property type="protein sequence ID" value="TDY55909.1"/>
    <property type="molecule type" value="Genomic_DNA"/>
</dbReference>
<dbReference type="SUPFAM" id="SSF53223">
    <property type="entry name" value="Aminoacid dehydrogenase-like, N-terminal domain"/>
    <property type="match status" value="1"/>
</dbReference>
<dbReference type="InterPro" id="IPR012301">
    <property type="entry name" value="Malic_N_dom"/>
</dbReference>
<dbReference type="Gene3D" id="3.40.50.10380">
    <property type="entry name" value="Malic enzyme, N-terminal domain"/>
    <property type="match status" value="1"/>
</dbReference>
<protein>
    <submittedName>
        <fullName evidence="6">Malate dehydrogenase (Oxaloacetate-decarboxylating)</fullName>
    </submittedName>
</protein>
<dbReference type="GO" id="GO:0051287">
    <property type="term" value="F:NAD binding"/>
    <property type="evidence" value="ECO:0007669"/>
    <property type="project" value="InterPro"/>
</dbReference>
<dbReference type="SMART" id="SM00919">
    <property type="entry name" value="Malic_M"/>
    <property type="match status" value="1"/>
</dbReference>
<dbReference type="InterPro" id="IPR012302">
    <property type="entry name" value="Malic_NAD-bd"/>
</dbReference>
<dbReference type="RefSeq" id="WP_133958878.1">
    <property type="nucleotide sequence ID" value="NZ_SORI01000021.1"/>
</dbReference>
<proteinExistence type="inferred from homology"/>
<feature type="binding site" evidence="3">
    <location>
        <position position="134"/>
    </location>
    <ligand>
        <name>a divalent metal cation</name>
        <dbReference type="ChEBI" id="CHEBI:60240"/>
    </ligand>
</feature>
<dbReference type="PANTHER" id="PTHR43237:SF4">
    <property type="entry name" value="NADP-DEPENDENT MALIC ENZYME"/>
    <property type="match status" value="1"/>
</dbReference>
<dbReference type="SMART" id="SM01274">
    <property type="entry name" value="malic"/>
    <property type="match status" value="1"/>
</dbReference>
<dbReference type="GO" id="GO:0016616">
    <property type="term" value="F:oxidoreductase activity, acting on the CH-OH group of donors, NAD or NADP as acceptor"/>
    <property type="evidence" value="ECO:0007669"/>
    <property type="project" value="InterPro"/>
</dbReference>
<keyword evidence="7" id="KW-1185">Reference proteome</keyword>
<dbReference type="InterPro" id="IPR051674">
    <property type="entry name" value="Malate_Decarboxylase"/>
</dbReference>
<dbReference type="InterPro" id="IPR037062">
    <property type="entry name" value="Malic_N_dom_sf"/>
</dbReference>
<feature type="domain" description="Malic enzyme NAD-binding" evidence="4">
    <location>
        <begin position="161"/>
        <end position="384"/>
    </location>
</feature>
<comment type="caution">
    <text evidence="6">The sequence shown here is derived from an EMBL/GenBank/DDBJ whole genome shotgun (WGS) entry which is preliminary data.</text>
</comment>
<dbReference type="Gene3D" id="3.40.50.720">
    <property type="entry name" value="NAD(P)-binding Rossmann-like Domain"/>
    <property type="match status" value="1"/>
</dbReference>
<organism evidence="6 7">
    <name type="scientific">Aminivibrio pyruvatiphilus</name>
    <dbReference type="NCBI Taxonomy" id="1005740"/>
    <lineage>
        <taxon>Bacteria</taxon>
        <taxon>Thermotogati</taxon>
        <taxon>Synergistota</taxon>
        <taxon>Synergistia</taxon>
        <taxon>Synergistales</taxon>
        <taxon>Aminobacteriaceae</taxon>
        <taxon>Aminivibrio</taxon>
    </lineage>
</organism>
<comment type="cofactor">
    <cofactor evidence="3">
        <name>Mg(2+)</name>
        <dbReference type="ChEBI" id="CHEBI:18420"/>
    </cofactor>
    <cofactor evidence="3">
        <name>Mn(2+)</name>
        <dbReference type="ChEBI" id="CHEBI:29035"/>
    </cofactor>
    <text evidence="3">Divalent metal cations. Prefers magnesium or manganese.</text>
</comment>
<reference evidence="6 7" key="1">
    <citation type="submission" date="2019-03" db="EMBL/GenBank/DDBJ databases">
        <title>Genomic Encyclopedia of Type Strains, Phase IV (KMG-IV): sequencing the most valuable type-strain genomes for metagenomic binning, comparative biology and taxonomic classification.</title>
        <authorList>
            <person name="Goeker M."/>
        </authorList>
    </citation>
    <scope>NUCLEOTIDE SEQUENCE [LARGE SCALE GENOMIC DNA]</scope>
    <source>
        <strain evidence="6 7">DSM 25964</strain>
    </source>
</reference>
<gene>
    <name evidence="6" type="ORF">C8D99_12134</name>
</gene>
<feature type="domain" description="Malic enzyme N-terminal" evidence="5">
    <location>
        <begin position="16"/>
        <end position="149"/>
    </location>
</feature>
<dbReference type="PIRSF" id="PIRSF000106">
    <property type="entry name" value="ME"/>
    <property type="match status" value="1"/>
</dbReference>
<accession>A0A4R8M4T3</accession>
<evidence type="ECO:0000313" key="7">
    <source>
        <dbReference type="Proteomes" id="UP000295066"/>
    </source>
</evidence>
<feature type="binding site" evidence="3">
    <location>
        <position position="160"/>
    </location>
    <ligand>
        <name>a divalent metal cation</name>
        <dbReference type="ChEBI" id="CHEBI:60240"/>
    </ligand>
</feature>
<evidence type="ECO:0000313" key="6">
    <source>
        <dbReference type="EMBL" id="TDY55909.1"/>
    </source>
</evidence>